<evidence type="ECO:0000313" key="8">
    <source>
        <dbReference type="Proteomes" id="UP000033774"/>
    </source>
</evidence>
<proteinExistence type="inferred from homology"/>
<dbReference type="EMBL" id="LAJY01000079">
    <property type="protein sequence ID" value="KJV10550.1"/>
    <property type="molecule type" value="Genomic_DNA"/>
</dbReference>
<dbReference type="AlphaFoldDB" id="A0A0F3IV09"/>
<dbReference type="PANTHER" id="PTHR30532">
    <property type="entry name" value="IRON III DICITRATE-BINDING PERIPLASMIC PROTEIN"/>
    <property type="match status" value="1"/>
</dbReference>
<dbReference type="SUPFAM" id="SSF53807">
    <property type="entry name" value="Helical backbone' metal receptor"/>
    <property type="match status" value="1"/>
</dbReference>
<name>A0A0F3IV09_9PROT</name>
<feature type="domain" description="Fe/B12 periplasmic-binding" evidence="6">
    <location>
        <begin position="40"/>
        <end position="300"/>
    </location>
</feature>
<sequence>MRAVGAFIVSLLLLGPVGPARALEIQTALGPVSIAVPPRTIAVFDLAAVDTLAALGVKQQGLPSNLYLAELAPLQKGAAKVGTLFEPDLEALSALGPDLIILGGRSSPHLASVRRVAPAIDMSFSGSDLLAEAKLRLTTYGALFGKEAAATALARELDQAIAATRAAAQGKGRALILMANGPKISAYGPGSRFGWLHSELGVPAAAETSATAVHGEIVSFEFVRKADPDWLIVLDRSAAIGEAGGGAQATLANDLVAQTKAGQRGQILYLPPADFYIAAGGISATLRVLASLKAGFAAAP</sequence>
<keyword evidence="8" id="KW-1185">Reference proteome</keyword>
<dbReference type="PROSITE" id="PS50983">
    <property type="entry name" value="FE_B12_PBP"/>
    <property type="match status" value="1"/>
</dbReference>
<dbReference type="InterPro" id="IPR002491">
    <property type="entry name" value="ABC_transptr_periplasmic_BD"/>
</dbReference>
<evidence type="ECO:0000256" key="3">
    <source>
        <dbReference type="ARBA" id="ARBA00022448"/>
    </source>
</evidence>
<evidence type="ECO:0000313" key="7">
    <source>
        <dbReference type="EMBL" id="KJV10550.1"/>
    </source>
</evidence>
<dbReference type="Pfam" id="PF01497">
    <property type="entry name" value="Peripla_BP_2"/>
    <property type="match status" value="1"/>
</dbReference>
<dbReference type="Gene3D" id="3.40.50.1980">
    <property type="entry name" value="Nitrogenase molybdenum iron protein domain"/>
    <property type="match status" value="2"/>
</dbReference>
<keyword evidence="4" id="KW-0408">Iron</keyword>
<comment type="caution">
    <text evidence="7">The sequence shown here is derived from an EMBL/GenBank/DDBJ whole genome shotgun (WGS) entry which is preliminary data.</text>
</comment>
<keyword evidence="3" id="KW-0813">Transport</keyword>
<dbReference type="InterPro" id="IPR051313">
    <property type="entry name" value="Bact_iron-sidero_bind"/>
</dbReference>
<keyword evidence="5" id="KW-0732">Signal</keyword>
<dbReference type="CDD" id="cd01140">
    <property type="entry name" value="FatB"/>
    <property type="match status" value="1"/>
</dbReference>
<comment type="similarity">
    <text evidence="2">Belongs to the bacterial solute-binding protein 8 family.</text>
</comment>
<evidence type="ECO:0000256" key="5">
    <source>
        <dbReference type="ARBA" id="ARBA00022729"/>
    </source>
</evidence>
<gene>
    <name evidence="7" type="ORF">VZ95_04155</name>
</gene>
<reference evidence="7 8" key="1">
    <citation type="submission" date="2015-03" db="EMBL/GenBank/DDBJ databases">
        <title>Draft genome sequence of Elstera litoralis.</title>
        <authorList>
            <person name="Rahalkar M.C."/>
            <person name="Dhakephalkar P.K."/>
            <person name="Pore S.D."/>
            <person name="Arora P."/>
            <person name="Kapse N.G."/>
            <person name="Pandit P.S."/>
        </authorList>
    </citation>
    <scope>NUCLEOTIDE SEQUENCE [LARGE SCALE GENOMIC DNA]</scope>
    <source>
        <strain evidence="7 8">Dia-1</strain>
    </source>
</reference>
<evidence type="ECO:0000256" key="4">
    <source>
        <dbReference type="ARBA" id="ARBA00022496"/>
    </source>
</evidence>
<evidence type="ECO:0000259" key="6">
    <source>
        <dbReference type="PROSITE" id="PS50983"/>
    </source>
</evidence>
<keyword evidence="4" id="KW-0410">Iron transport</keyword>
<dbReference type="GO" id="GO:1901678">
    <property type="term" value="P:iron coordination entity transport"/>
    <property type="evidence" value="ECO:0007669"/>
    <property type="project" value="UniProtKB-ARBA"/>
</dbReference>
<dbReference type="InterPro" id="IPR033870">
    <property type="entry name" value="FatB"/>
</dbReference>
<dbReference type="PANTHER" id="PTHR30532:SF28">
    <property type="entry name" value="PETROBACTIN-BINDING PROTEIN YCLQ"/>
    <property type="match status" value="1"/>
</dbReference>
<evidence type="ECO:0000256" key="2">
    <source>
        <dbReference type="ARBA" id="ARBA00008814"/>
    </source>
</evidence>
<comment type="subcellular location">
    <subcellularLocation>
        <location evidence="1">Cell envelope</location>
    </subcellularLocation>
</comment>
<dbReference type="Proteomes" id="UP000033774">
    <property type="component" value="Unassembled WGS sequence"/>
</dbReference>
<keyword evidence="4" id="KW-0406">Ion transport</keyword>
<protein>
    <submittedName>
        <fullName evidence="7">Iron ABC transporter substrate-binding protein</fullName>
    </submittedName>
</protein>
<dbReference type="GO" id="GO:0030288">
    <property type="term" value="C:outer membrane-bounded periplasmic space"/>
    <property type="evidence" value="ECO:0007669"/>
    <property type="project" value="TreeGrafter"/>
</dbReference>
<dbReference type="PATRIC" id="fig|552518.3.peg.4372"/>
<evidence type="ECO:0000256" key="1">
    <source>
        <dbReference type="ARBA" id="ARBA00004196"/>
    </source>
</evidence>
<dbReference type="OrthoDB" id="63946at2"/>
<dbReference type="RefSeq" id="WP_045774757.1">
    <property type="nucleotide sequence ID" value="NZ_LAJY01000079.1"/>
</dbReference>
<organism evidence="7 8">
    <name type="scientific">Elstera litoralis</name>
    <dbReference type="NCBI Taxonomy" id="552518"/>
    <lineage>
        <taxon>Bacteria</taxon>
        <taxon>Pseudomonadati</taxon>
        <taxon>Pseudomonadota</taxon>
        <taxon>Alphaproteobacteria</taxon>
        <taxon>Rhodospirillales</taxon>
        <taxon>Rhodospirillaceae</taxon>
        <taxon>Elstera</taxon>
    </lineage>
</organism>
<accession>A0A0F3IV09</accession>